<dbReference type="GO" id="GO:0005524">
    <property type="term" value="F:ATP binding"/>
    <property type="evidence" value="ECO:0007669"/>
    <property type="project" value="UniProtKB-KW"/>
</dbReference>
<accession>A0ABQ5R3F2</accession>
<reference evidence="4" key="1">
    <citation type="submission" date="2022-12" db="EMBL/GenBank/DDBJ databases">
        <title>New Phytohabitans aurantiacus sp. RD004123 nov., an actinomycete isolated from soil.</title>
        <authorList>
            <person name="Triningsih D.W."/>
            <person name="Harunari E."/>
            <person name="Igarashi Y."/>
        </authorList>
    </citation>
    <scope>NUCLEOTIDE SEQUENCE</scope>
    <source>
        <strain evidence="4">RD004123</strain>
    </source>
</reference>
<evidence type="ECO:0000259" key="3">
    <source>
        <dbReference type="PROSITE" id="PS50837"/>
    </source>
</evidence>
<sequence length="1005" mass="111157">MAAITLGAAVVRAAFGVWFGDAKLVSEVGGSAIDLAAQKLTSERERRRLQRVRDETADLVADRVQPLVEREFGDLPEHERRAAVDAVRDTFEAATLTEDDLFKQDLDAGYLDRYLRSQDPDRTARAGLGDGGVRLYDLVLRECSAYTIEVARTLPGAGIAGLAELLRRDRQIIDDVAEVLARLPERRGVEDFERDYRQLVANRLDRVEFFGATLSESSRRYPLSVAYLSLTAREAVEGAAPVERVLARSDRIFVRGQAGIGKTTLLHWIAVRAARDADGGAVPFFLPLRRYATATLPAPEDFLNEVGRHIAEEMPPGWVQRQLRTRGGAIVLVDGVDELAEERRDEVRRWLRDLIDAFPHARYVVTSRPAAAPHDWLDNDGFLPAELEPMTPAQVRIFVGRWHEAMRSGCRTEPDRDEVTEQERRLLAALDQHRHLRQLAGYPLLCALLCALHRDRRGQLPGNRMELYEVALHMLLERRDRERRIDARPALGRTEQTLLLCDLAYWLIRNGWSDAARADAVGRIAAKLRAMPQVTAAPDQVYRVLLERSGLLREQVAERVDFVHRSFQEYLAAKQAVDEGDFGVLTAHAHLPAWHEVVVMAAGHASASARDTLLYGLLDRGAADTDRTHRDLLRLIALACLETSPERGPELEAAIRKATVNLLPPRTEAAAMALGRAGPFALDLLIAAPVPPNEYARVLTVKAAAATADPAALPLLARLGGDSRLAVVDALTQAWPRFDPDDYARIVLRDSPLRAGELVVDDRGLLPTLRHLRRLRYLTVSSLDLEPVDLGFVRDLTSLRHLSVSNCADAGPLASCALDSLRVTSASRTLDLAPIARMPQLTQLDVRGEVSNGQLLAELDLSILGMEAGPFYRTGTLEWPRLRRLSLYRAGDMAPLAQVRLPRLTRLDLTVEGMGTTLELPVAPALEHLCVHFGEPPDLSALAGTEVPMIELHHHGRDPLDLGPLAGVAGVIVNVYRRQARVLGENDLGEGSTVRSAWDDSPTTR</sequence>
<evidence type="ECO:0000313" key="5">
    <source>
        <dbReference type="Proteomes" id="UP001144280"/>
    </source>
</evidence>
<dbReference type="Pfam" id="PF22733">
    <property type="entry name" value="NNH1"/>
    <property type="match status" value="1"/>
</dbReference>
<organism evidence="4 5">
    <name type="scientific">Phytohabitans aurantiacus</name>
    <dbReference type="NCBI Taxonomy" id="3016789"/>
    <lineage>
        <taxon>Bacteria</taxon>
        <taxon>Bacillati</taxon>
        <taxon>Actinomycetota</taxon>
        <taxon>Actinomycetes</taxon>
        <taxon>Micromonosporales</taxon>
        <taxon>Micromonosporaceae</taxon>
    </lineage>
</organism>
<evidence type="ECO:0000256" key="1">
    <source>
        <dbReference type="ARBA" id="ARBA00022741"/>
    </source>
</evidence>
<feature type="domain" description="NACHT" evidence="3">
    <location>
        <begin position="250"/>
        <end position="578"/>
    </location>
</feature>
<dbReference type="InterPro" id="IPR054547">
    <property type="entry name" value="NNH1"/>
</dbReference>
<dbReference type="InterPro" id="IPR007111">
    <property type="entry name" value="NACHT_NTPase"/>
</dbReference>
<keyword evidence="5" id="KW-1185">Reference proteome</keyword>
<dbReference type="PROSITE" id="PS50837">
    <property type="entry name" value="NACHT"/>
    <property type="match status" value="1"/>
</dbReference>
<dbReference type="InterPro" id="IPR032675">
    <property type="entry name" value="LRR_dom_sf"/>
</dbReference>
<dbReference type="SUPFAM" id="SSF52540">
    <property type="entry name" value="P-loop containing nucleoside triphosphate hydrolases"/>
    <property type="match status" value="1"/>
</dbReference>
<dbReference type="Gene3D" id="3.40.50.300">
    <property type="entry name" value="P-loop containing nucleotide triphosphate hydrolases"/>
    <property type="match status" value="1"/>
</dbReference>
<dbReference type="SUPFAM" id="SSF52047">
    <property type="entry name" value="RNI-like"/>
    <property type="match status" value="1"/>
</dbReference>
<evidence type="ECO:0000256" key="2">
    <source>
        <dbReference type="ARBA" id="ARBA00022840"/>
    </source>
</evidence>
<comment type="caution">
    <text evidence="4">The sequence shown here is derived from an EMBL/GenBank/DDBJ whole genome shotgun (WGS) entry which is preliminary data.</text>
</comment>
<dbReference type="PANTHER" id="PTHR46844:SF1">
    <property type="entry name" value="SLR5058 PROTEIN"/>
    <property type="match status" value="1"/>
</dbReference>
<dbReference type="Pfam" id="PF05729">
    <property type="entry name" value="NACHT"/>
    <property type="match status" value="1"/>
</dbReference>
<proteinExistence type="predicted"/>
<gene>
    <name evidence="4" type="ORF">Pa4123_56780</name>
</gene>
<dbReference type="InterPro" id="IPR027417">
    <property type="entry name" value="P-loop_NTPase"/>
</dbReference>
<keyword evidence="1" id="KW-0547">Nucleotide-binding</keyword>
<dbReference type="Proteomes" id="UP001144280">
    <property type="component" value="Unassembled WGS sequence"/>
</dbReference>
<dbReference type="EMBL" id="BSDI01000032">
    <property type="protein sequence ID" value="GLI00402.1"/>
    <property type="molecule type" value="Genomic_DNA"/>
</dbReference>
<name>A0ABQ5R3F2_9ACTN</name>
<protein>
    <submittedName>
        <fullName evidence="4">ATP-binding protein</fullName>
    </submittedName>
</protein>
<dbReference type="PANTHER" id="PTHR46844">
    <property type="entry name" value="SLR5058 PROTEIN"/>
    <property type="match status" value="1"/>
</dbReference>
<dbReference type="Gene3D" id="3.80.10.10">
    <property type="entry name" value="Ribonuclease Inhibitor"/>
    <property type="match status" value="1"/>
</dbReference>
<keyword evidence="2 4" id="KW-0067">ATP-binding</keyword>
<evidence type="ECO:0000313" key="4">
    <source>
        <dbReference type="EMBL" id="GLI00402.1"/>
    </source>
</evidence>